<dbReference type="EMBL" id="FNVO01000004">
    <property type="protein sequence ID" value="SEG23984.1"/>
    <property type="molecule type" value="Genomic_DNA"/>
</dbReference>
<evidence type="ECO:0000313" key="1">
    <source>
        <dbReference type="EMBL" id="SEG23984.1"/>
    </source>
</evidence>
<evidence type="ECO:0000313" key="2">
    <source>
        <dbReference type="Proteomes" id="UP000236723"/>
    </source>
</evidence>
<gene>
    <name evidence="1" type="ORF">SAMN04489712_10438</name>
</gene>
<name>A0A1H5YJ14_9ACTN</name>
<sequence length="170" mass="18877">MDANTVTAVCAVVIALGSLAVSVTETRMTRQHNRHSVRPILQLRRTKLLNDVPAGLRVVNCGLGPAIITKTLVRLDGNPVGGWNLPTYRQVTDGFPIQPRVTTLTDGAALPVGHEAFLLRLDDFEDERHSWFWELITVRLQVEIHYQSLYGGKTFVATTTPWPGNRPTPQ</sequence>
<accession>A0A1H5YJ14</accession>
<proteinExistence type="predicted"/>
<protein>
    <submittedName>
        <fullName evidence="1">Uncharacterized protein</fullName>
    </submittedName>
</protein>
<dbReference type="Proteomes" id="UP000236723">
    <property type="component" value="Unassembled WGS sequence"/>
</dbReference>
<dbReference type="AlphaFoldDB" id="A0A1H5YJ14"/>
<organism evidence="1 2">
    <name type="scientific">Thermomonospora echinospora</name>
    <dbReference type="NCBI Taxonomy" id="1992"/>
    <lineage>
        <taxon>Bacteria</taxon>
        <taxon>Bacillati</taxon>
        <taxon>Actinomycetota</taxon>
        <taxon>Actinomycetes</taxon>
        <taxon>Streptosporangiales</taxon>
        <taxon>Thermomonosporaceae</taxon>
        <taxon>Thermomonospora</taxon>
    </lineage>
</organism>
<keyword evidence="2" id="KW-1185">Reference proteome</keyword>
<dbReference type="RefSeq" id="WP_103937518.1">
    <property type="nucleotide sequence ID" value="NZ_FNVO01000004.1"/>
</dbReference>
<reference evidence="2" key="1">
    <citation type="submission" date="2016-10" db="EMBL/GenBank/DDBJ databases">
        <authorList>
            <person name="Varghese N."/>
            <person name="Submissions S."/>
        </authorList>
    </citation>
    <scope>NUCLEOTIDE SEQUENCE [LARGE SCALE GENOMIC DNA]</scope>
    <source>
        <strain evidence="2">DSM 43163</strain>
    </source>
</reference>
<dbReference type="OrthoDB" id="3366108at2"/>